<evidence type="ECO:0000259" key="12">
    <source>
        <dbReference type="SMART" id="SM01002"/>
    </source>
</evidence>
<keyword evidence="9" id="KW-1015">Disulfide bond</keyword>
<dbReference type="EC" id="1.5.1.7" evidence="4"/>
<evidence type="ECO:0000313" key="15">
    <source>
        <dbReference type="Proteomes" id="UP001241605"/>
    </source>
</evidence>
<dbReference type="PIRSF" id="PIRSF018250">
    <property type="entry name" value="Saccharopine_DH_Lys"/>
    <property type="match status" value="1"/>
</dbReference>
<comment type="similarity">
    <text evidence="2">Belongs to the AlaDH/PNT family.</text>
</comment>
<evidence type="ECO:0000313" key="14">
    <source>
        <dbReference type="EMBL" id="WGW04903.1"/>
    </source>
</evidence>
<dbReference type="InterPro" id="IPR007886">
    <property type="entry name" value="AlaDH/PNT_N"/>
</dbReference>
<evidence type="ECO:0000256" key="7">
    <source>
        <dbReference type="ARBA" id="ARBA00023002"/>
    </source>
</evidence>
<name>A0ABY8QKD7_9RHOB</name>
<dbReference type="InterPro" id="IPR007698">
    <property type="entry name" value="AlaDH/PNT_NAD(H)-bd"/>
</dbReference>
<keyword evidence="8" id="KW-0520">NAD</keyword>
<keyword evidence="6" id="KW-0028">Amino-acid biosynthesis</keyword>
<dbReference type="RefSeq" id="WP_282301541.1">
    <property type="nucleotide sequence ID" value="NZ_CP124616.1"/>
</dbReference>
<keyword evidence="7" id="KW-0560">Oxidoreductase</keyword>
<reference evidence="14 15" key="1">
    <citation type="submission" date="2023-05" db="EMBL/GenBank/DDBJ databases">
        <title>YMD87, complete Genome.</title>
        <authorList>
            <person name="Zhang J."/>
            <person name="Xu X."/>
        </authorList>
    </citation>
    <scope>NUCLEOTIDE SEQUENCE [LARGE SCALE GENOMIC DNA]</scope>
    <source>
        <strain evidence="14 15">YMD87</strain>
    </source>
</reference>
<proteinExistence type="inferred from homology"/>
<evidence type="ECO:0000256" key="11">
    <source>
        <dbReference type="ARBA" id="ARBA00047860"/>
    </source>
</evidence>
<comment type="catalytic activity">
    <reaction evidence="11">
        <text>L-saccharopine + NAD(+) + H2O = L-lysine + 2-oxoglutarate + NADH + H(+)</text>
        <dbReference type="Rhea" id="RHEA:12440"/>
        <dbReference type="ChEBI" id="CHEBI:15377"/>
        <dbReference type="ChEBI" id="CHEBI:15378"/>
        <dbReference type="ChEBI" id="CHEBI:16810"/>
        <dbReference type="ChEBI" id="CHEBI:32551"/>
        <dbReference type="ChEBI" id="CHEBI:57540"/>
        <dbReference type="ChEBI" id="CHEBI:57945"/>
        <dbReference type="ChEBI" id="CHEBI:57951"/>
        <dbReference type="EC" id="1.5.1.7"/>
    </reaction>
</comment>
<keyword evidence="15" id="KW-1185">Reference proteome</keyword>
<dbReference type="InterPro" id="IPR027281">
    <property type="entry name" value="Lys1"/>
</dbReference>
<evidence type="ECO:0000256" key="3">
    <source>
        <dbReference type="ARBA" id="ARBA00011245"/>
    </source>
</evidence>
<evidence type="ECO:0000256" key="10">
    <source>
        <dbReference type="ARBA" id="ARBA00033228"/>
    </source>
</evidence>
<dbReference type="SMART" id="SM01003">
    <property type="entry name" value="AlaDh_PNT_N"/>
    <property type="match status" value="1"/>
</dbReference>
<dbReference type="InterPro" id="IPR051168">
    <property type="entry name" value="AASS"/>
</dbReference>
<feature type="domain" description="Alanine dehydrogenase/pyridine nucleotide transhydrogenase NAD(H)-binding" evidence="12">
    <location>
        <begin position="169"/>
        <end position="300"/>
    </location>
</feature>
<comment type="subunit">
    <text evidence="3">Monomer.</text>
</comment>
<evidence type="ECO:0000256" key="6">
    <source>
        <dbReference type="ARBA" id="ARBA00022605"/>
    </source>
</evidence>
<accession>A0ABY8QKD7</accession>
<dbReference type="Proteomes" id="UP001241605">
    <property type="component" value="Chromosome"/>
</dbReference>
<dbReference type="InterPro" id="IPR036291">
    <property type="entry name" value="NAD(P)-bd_dom_sf"/>
</dbReference>
<evidence type="ECO:0000256" key="4">
    <source>
        <dbReference type="ARBA" id="ARBA00012847"/>
    </source>
</evidence>
<sequence length="351" mass="38024">MTHLWIRAESRPNEERVGITPEGVKRLLGKGFRITVEESGTRCMPTDAFAKAGAEIAPEGSWTDAPHDAIIYGLKELPDDGTPLPHRHIMFGHAYKGQSAGARLLNRFVAGGGALYDLEYLVDQNGRRVAAFGYWAGYAGAAVSVLAWAAQQRGQVCPAVHTWKNSDAMLTDLRAALDGKTPKNALVIGALGRVGTGATDLCTALDIPVTQWDMAETAHGGPFPQILEHDLFFNCILARPGCPVFVPALAKAAARRLTVIGDIACDPQSDFSPIKVYDRETDWNHPVTRVHDAPPLDVMAIDNLPSLLPLESSQDFAGQMLPWLETLNTLGDGVWGRALATYNEHKPEVTT</sequence>
<evidence type="ECO:0000256" key="1">
    <source>
        <dbReference type="ARBA" id="ARBA00004884"/>
    </source>
</evidence>
<dbReference type="PANTHER" id="PTHR11133">
    <property type="entry name" value="SACCHAROPINE DEHYDROGENASE"/>
    <property type="match status" value="1"/>
</dbReference>
<dbReference type="CDD" id="cd12188">
    <property type="entry name" value="SDH"/>
    <property type="match status" value="1"/>
</dbReference>
<dbReference type="PANTHER" id="PTHR11133:SF23">
    <property type="entry name" value="SACCHAROPINE DEHYDROGENASE [NAD(+), L-LYSINE-FORMING]"/>
    <property type="match status" value="1"/>
</dbReference>
<dbReference type="Pfam" id="PF05222">
    <property type="entry name" value="AlaDh_PNT_N"/>
    <property type="match status" value="1"/>
</dbReference>
<evidence type="ECO:0000256" key="8">
    <source>
        <dbReference type="ARBA" id="ARBA00023027"/>
    </source>
</evidence>
<evidence type="ECO:0000256" key="2">
    <source>
        <dbReference type="ARBA" id="ARBA00005689"/>
    </source>
</evidence>
<organism evidence="14 15">
    <name type="scientific">Tropicibacter oceani</name>
    <dbReference type="NCBI Taxonomy" id="3058420"/>
    <lineage>
        <taxon>Bacteria</taxon>
        <taxon>Pseudomonadati</taxon>
        <taxon>Pseudomonadota</taxon>
        <taxon>Alphaproteobacteria</taxon>
        <taxon>Rhodobacterales</taxon>
        <taxon>Roseobacteraceae</taxon>
        <taxon>Tropicibacter</taxon>
    </lineage>
</organism>
<dbReference type="EMBL" id="CP124616">
    <property type="protein sequence ID" value="WGW04903.1"/>
    <property type="molecule type" value="Genomic_DNA"/>
</dbReference>
<evidence type="ECO:0000256" key="9">
    <source>
        <dbReference type="ARBA" id="ARBA00023157"/>
    </source>
</evidence>
<dbReference type="SMART" id="SM01002">
    <property type="entry name" value="AlaDh_PNT_C"/>
    <property type="match status" value="1"/>
</dbReference>
<dbReference type="SUPFAM" id="SSF52283">
    <property type="entry name" value="Formate/glycerate dehydrogenase catalytic domain-like"/>
    <property type="match status" value="1"/>
</dbReference>
<evidence type="ECO:0000256" key="5">
    <source>
        <dbReference type="ARBA" id="ARBA00021221"/>
    </source>
</evidence>
<protein>
    <recommendedName>
        <fullName evidence="5">Saccharopine dehydrogenase [NAD(+), L-lysine-forming]</fullName>
        <ecNumber evidence="4">1.5.1.7</ecNumber>
    </recommendedName>
    <alternativeName>
        <fullName evidence="10">Lysine--2-oxoglutarate reductase</fullName>
    </alternativeName>
</protein>
<evidence type="ECO:0000259" key="13">
    <source>
        <dbReference type="SMART" id="SM01003"/>
    </source>
</evidence>
<gene>
    <name evidence="14" type="ORF">QF118_04975</name>
</gene>
<comment type="pathway">
    <text evidence="1">Amino-acid biosynthesis; L-lysine biosynthesis via AAA pathway; L-lysine from L-alpha-aminoadipate (fungal route): step 3/3.</text>
</comment>
<dbReference type="SUPFAM" id="SSF51735">
    <property type="entry name" value="NAD(P)-binding Rossmann-fold domains"/>
    <property type="match status" value="1"/>
</dbReference>
<feature type="domain" description="Alanine dehydrogenase/pyridine nucleotide transhydrogenase N-terminal" evidence="13">
    <location>
        <begin position="5"/>
        <end position="139"/>
    </location>
</feature>
<dbReference type="Gene3D" id="3.40.50.720">
    <property type="entry name" value="NAD(P)-binding Rossmann-like Domain"/>
    <property type="match status" value="1"/>
</dbReference>